<sequence length="159" mass="17123">MTLKAPLAGAFLYSAGQTNGGSLRYTDWTRHCPLIENIMENIENNTYNPADHEDSPGSSPLNSNIDQAKAVASKTSGEGDEPVRRETEEADREILAGTDDSRIKTGPANADAAERDEFMRSDAEALPEEDEEYALGIGSGDDPTQNEEDDLSAGTDDVD</sequence>
<reference evidence="2 3" key="1">
    <citation type="submission" date="2018-03" db="EMBL/GenBank/DDBJ databases">
        <authorList>
            <person name="Keele B.F."/>
        </authorList>
    </citation>
    <scope>NUCLEOTIDE SEQUENCE [LARGE SCALE GENOMIC DNA]</scope>
    <source>
        <strain evidence="2 3">YL28-9</strain>
    </source>
</reference>
<evidence type="ECO:0000256" key="1">
    <source>
        <dbReference type="SAM" id="MobiDB-lite"/>
    </source>
</evidence>
<dbReference type="Proteomes" id="UP000240912">
    <property type="component" value="Unassembled WGS sequence"/>
</dbReference>
<dbReference type="EMBL" id="PYLS01000008">
    <property type="protein sequence ID" value="PST81827.1"/>
    <property type="molecule type" value="Genomic_DNA"/>
</dbReference>
<evidence type="ECO:0000313" key="2">
    <source>
        <dbReference type="EMBL" id="PST81827.1"/>
    </source>
</evidence>
<comment type="caution">
    <text evidence="2">The sequence shown here is derived from an EMBL/GenBank/DDBJ whole genome shotgun (WGS) entry which is preliminary data.</text>
</comment>
<name>A0A2T3HHB2_9SPHI</name>
<feature type="compositionally biased region" description="Basic and acidic residues" evidence="1">
    <location>
        <begin position="112"/>
        <end position="123"/>
    </location>
</feature>
<protein>
    <submittedName>
        <fullName evidence="2">Uncharacterized protein</fullName>
    </submittedName>
</protein>
<dbReference type="OrthoDB" id="9889635at2"/>
<keyword evidence="3" id="KW-1185">Reference proteome</keyword>
<feature type="region of interest" description="Disordered" evidence="1">
    <location>
        <begin position="45"/>
        <end position="159"/>
    </location>
</feature>
<dbReference type="AlphaFoldDB" id="A0A2T3HHB2"/>
<organism evidence="2 3">
    <name type="scientific">Pedobacter yulinensis</name>
    <dbReference type="NCBI Taxonomy" id="2126353"/>
    <lineage>
        <taxon>Bacteria</taxon>
        <taxon>Pseudomonadati</taxon>
        <taxon>Bacteroidota</taxon>
        <taxon>Sphingobacteriia</taxon>
        <taxon>Sphingobacteriales</taxon>
        <taxon>Sphingobacteriaceae</taxon>
        <taxon>Pedobacter</taxon>
    </lineage>
</organism>
<feature type="compositionally biased region" description="Polar residues" evidence="1">
    <location>
        <begin position="56"/>
        <end position="66"/>
    </location>
</feature>
<proteinExistence type="predicted"/>
<gene>
    <name evidence="2" type="ORF">C7T94_18335</name>
</gene>
<feature type="compositionally biased region" description="Acidic residues" evidence="1">
    <location>
        <begin position="144"/>
        <end position="159"/>
    </location>
</feature>
<evidence type="ECO:0000313" key="3">
    <source>
        <dbReference type="Proteomes" id="UP000240912"/>
    </source>
</evidence>
<accession>A0A2T3HHB2</accession>